<reference evidence="5" key="1">
    <citation type="submission" date="2022-07" db="EMBL/GenBank/DDBJ databases">
        <title>Phylogenomic reconstructions and comparative analyses of Kickxellomycotina fungi.</title>
        <authorList>
            <person name="Reynolds N.K."/>
            <person name="Stajich J.E."/>
            <person name="Barry K."/>
            <person name="Grigoriev I.V."/>
            <person name="Crous P."/>
            <person name="Smith M.E."/>
        </authorList>
    </citation>
    <scope>NUCLEOTIDE SEQUENCE</scope>
    <source>
        <strain evidence="5">NRRL 3115</strain>
    </source>
</reference>
<sequence>MKLSSVIISAAAIGLSALSSVSAQQTQPACSSIYTRQELLSLSSSQWNLVKAILSAMQRDGWFGWFAYIHNTYFGQIHGNSQFFPFHRRFVYEWESIGKRYNPGYIQPYWDEMRDYRAPATSQVLTPNWVGGNGVSPNWCVQNGNQAGWTMTFPNNHCFQRNYGNNGNLGSWYSPEYINSMIQRDTTMARFRPDIEYSLHGVVHINIGGDMYQGYSPNDWIFFLHHANLDRLWWQWQVGGRMWTMDGPNYDGSNISLNSNMPQFNEPISSVMQLGYGKMCYQYASNPLRRRDLGADLQQRLIQTLPKNTLAAWFPQTAKTPAAVNLIASVPANNETSNGQYIPYPTPLTKEWLEMHFAKPGEVQHVEADARKFVDAMRAAGYKSPY</sequence>
<dbReference type="EMBL" id="JANBTW010000094">
    <property type="protein sequence ID" value="KAJ2671806.1"/>
    <property type="molecule type" value="Genomic_DNA"/>
</dbReference>
<proteinExistence type="predicted"/>
<dbReference type="InterPro" id="IPR008922">
    <property type="entry name" value="Di-copper_centre_dom_sf"/>
</dbReference>
<protein>
    <recommendedName>
        <fullName evidence="4">Tyrosinase copper-binding domain-containing protein</fullName>
    </recommendedName>
</protein>
<organism evidence="5 6">
    <name type="scientific">Coemansia spiralis</name>
    <dbReference type="NCBI Taxonomy" id="417178"/>
    <lineage>
        <taxon>Eukaryota</taxon>
        <taxon>Fungi</taxon>
        <taxon>Fungi incertae sedis</taxon>
        <taxon>Zoopagomycota</taxon>
        <taxon>Kickxellomycotina</taxon>
        <taxon>Kickxellomycetes</taxon>
        <taxon>Kickxellales</taxon>
        <taxon>Kickxellaceae</taxon>
        <taxon>Coemansia</taxon>
    </lineage>
</organism>
<keyword evidence="1" id="KW-0479">Metal-binding</keyword>
<dbReference type="Proteomes" id="UP001151518">
    <property type="component" value="Unassembled WGS sequence"/>
</dbReference>
<dbReference type="Pfam" id="PF00264">
    <property type="entry name" value="Tyrosinase"/>
    <property type="match status" value="1"/>
</dbReference>
<dbReference type="PANTHER" id="PTHR11474">
    <property type="entry name" value="TYROSINASE FAMILY MEMBER"/>
    <property type="match status" value="1"/>
</dbReference>
<feature type="domain" description="Tyrosinase copper-binding" evidence="4">
    <location>
        <begin position="78"/>
        <end position="95"/>
    </location>
</feature>
<dbReference type="PANTHER" id="PTHR11474:SF126">
    <property type="entry name" value="TYROSINASE-LIKE PROTEIN TYR-1-RELATED"/>
    <property type="match status" value="1"/>
</dbReference>
<comment type="caution">
    <text evidence="5">The sequence shown here is derived from an EMBL/GenBank/DDBJ whole genome shotgun (WGS) entry which is preliminary data.</text>
</comment>
<evidence type="ECO:0000256" key="1">
    <source>
        <dbReference type="ARBA" id="ARBA00022723"/>
    </source>
</evidence>
<dbReference type="Gene3D" id="1.10.1280.10">
    <property type="entry name" value="Di-copper center containing domain from catechol oxidase"/>
    <property type="match status" value="1"/>
</dbReference>
<dbReference type="AlphaFoldDB" id="A0A9W8G4N9"/>
<dbReference type="PROSITE" id="PS00497">
    <property type="entry name" value="TYROSINASE_1"/>
    <property type="match status" value="1"/>
</dbReference>
<evidence type="ECO:0000256" key="3">
    <source>
        <dbReference type="SAM" id="SignalP"/>
    </source>
</evidence>
<evidence type="ECO:0000313" key="6">
    <source>
        <dbReference type="Proteomes" id="UP001151518"/>
    </source>
</evidence>
<keyword evidence="2" id="KW-0186">Copper</keyword>
<dbReference type="GO" id="GO:0016491">
    <property type="term" value="F:oxidoreductase activity"/>
    <property type="evidence" value="ECO:0007669"/>
    <property type="project" value="InterPro"/>
</dbReference>
<name>A0A9W8G4N9_9FUNG</name>
<gene>
    <name evidence="5" type="ORF">GGI25_005357</name>
</gene>
<dbReference type="PRINTS" id="PR00092">
    <property type="entry name" value="TYROSINASE"/>
</dbReference>
<dbReference type="OrthoDB" id="6132182at2759"/>
<dbReference type="InterPro" id="IPR050316">
    <property type="entry name" value="Tyrosinase/Hemocyanin"/>
</dbReference>
<dbReference type="GO" id="GO:0046872">
    <property type="term" value="F:metal ion binding"/>
    <property type="evidence" value="ECO:0007669"/>
    <property type="project" value="UniProtKB-KW"/>
</dbReference>
<keyword evidence="3" id="KW-0732">Signal</keyword>
<feature type="chain" id="PRO_5040815289" description="Tyrosinase copper-binding domain-containing protein" evidence="3">
    <location>
        <begin position="24"/>
        <end position="386"/>
    </location>
</feature>
<feature type="signal peptide" evidence="3">
    <location>
        <begin position="1"/>
        <end position="23"/>
    </location>
</feature>
<evidence type="ECO:0000313" key="5">
    <source>
        <dbReference type="EMBL" id="KAJ2671806.1"/>
    </source>
</evidence>
<dbReference type="SUPFAM" id="SSF48056">
    <property type="entry name" value="Di-copper centre-containing domain"/>
    <property type="match status" value="1"/>
</dbReference>
<evidence type="ECO:0000259" key="4">
    <source>
        <dbReference type="PROSITE" id="PS00497"/>
    </source>
</evidence>
<evidence type="ECO:0000256" key="2">
    <source>
        <dbReference type="ARBA" id="ARBA00023008"/>
    </source>
</evidence>
<accession>A0A9W8G4N9</accession>
<dbReference type="InterPro" id="IPR002227">
    <property type="entry name" value="Tyrosinase_Cu-bd"/>
</dbReference>